<keyword evidence="2" id="KW-1185">Reference proteome</keyword>
<comment type="caution">
    <text evidence="1">The sequence shown here is derived from an EMBL/GenBank/DDBJ whole genome shotgun (WGS) entry which is preliminary data.</text>
</comment>
<dbReference type="Proteomes" id="UP001148662">
    <property type="component" value="Unassembled WGS sequence"/>
</dbReference>
<organism evidence="1 2">
    <name type="scientific">Phlebia brevispora</name>
    <dbReference type="NCBI Taxonomy" id="194682"/>
    <lineage>
        <taxon>Eukaryota</taxon>
        <taxon>Fungi</taxon>
        <taxon>Dikarya</taxon>
        <taxon>Basidiomycota</taxon>
        <taxon>Agaricomycotina</taxon>
        <taxon>Agaricomycetes</taxon>
        <taxon>Polyporales</taxon>
        <taxon>Meruliaceae</taxon>
        <taxon>Phlebia</taxon>
    </lineage>
</organism>
<sequence>MVVASQPNSPAPPPVGTLIDNGSLELVQILGYGGYGIVYRAIDTYTSHPTSYAVKCLPHSPKRNAARQRQLHIREITLHQLASAHPGVVTLHRVIEEYDYTWIVMDYCPDGDLFTQILQHRRYLGNNELIKEVFLQLLDAVEYCHSLNIYHRDLKPENILCFENGLRLAITDFGLATTDRMSTEFRTGSVYHMSPECQGGEFAPTKSYSPLFNDIWSLGIILLNLITGRNPWKSASADDCTFQAYLRDPRHFLPTVLPISEEVNRLLVRTLEVDWRRRTTLREMRQAVANISNFYSPDVLFEDSMARCPWEAGVNAEEEEDEESLSAEDAQVDVAEVEEYHDSEPASQWSHDSDSEMVFAHPSVEVSGWTLSPSRDATCTALSTRSLSPSPSPPMFPHELDELRTPSGPSTYSAASSCYSISSPPATPNPDEMLFDDSARRPLHLTLDIEALRSNYYPGSVDMLSAQSSTMQTALESAQLDGYGPYSAFYIAESEKASTLFDGMDDSGMITDFEDEDVMETADMLH</sequence>
<evidence type="ECO:0000313" key="2">
    <source>
        <dbReference type="Proteomes" id="UP001148662"/>
    </source>
</evidence>
<protein>
    <submittedName>
        <fullName evidence="1">Uncharacterized protein</fullName>
    </submittedName>
</protein>
<name>A0ACC1RXX8_9APHY</name>
<gene>
    <name evidence="1" type="ORF">NM688_g8051</name>
</gene>
<evidence type="ECO:0000313" key="1">
    <source>
        <dbReference type="EMBL" id="KAJ3528007.1"/>
    </source>
</evidence>
<reference evidence="1" key="1">
    <citation type="submission" date="2022-07" db="EMBL/GenBank/DDBJ databases">
        <title>Genome Sequence of Phlebia brevispora.</title>
        <authorList>
            <person name="Buettner E."/>
        </authorList>
    </citation>
    <scope>NUCLEOTIDE SEQUENCE</scope>
    <source>
        <strain evidence="1">MPL23</strain>
    </source>
</reference>
<accession>A0ACC1RXX8</accession>
<dbReference type="EMBL" id="JANHOG010002049">
    <property type="protein sequence ID" value="KAJ3528007.1"/>
    <property type="molecule type" value="Genomic_DNA"/>
</dbReference>
<proteinExistence type="predicted"/>